<keyword evidence="3" id="KW-1185">Reference proteome</keyword>
<gene>
    <name evidence="2" type="ORF">HMPREF0202_01359</name>
</gene>
<evidence type="ECO:0000313" key="3">
    <source>
        <dbReference type="Proteomes" id="UP000017081"/>
    </source>
</evidence>
<name>U7VB50_9FUSO</name>
<dbReference type="STRING" id="1319815.HMPREF0202_01359"/>
<reference evidence="2 3" key="1">
    <citation type="submission" date="2013-08" db="EMBL/GenBank/DDBJ databases">
        <authorList>
            <person name="Weinstock G."/>
            <person name="Sodergren E."/>
            <person name="Wylie T."/>
            <person name="Fulton L."/>
            <person name="Fulton R."/>
            <person name="Fronick C."/>
            <person name="O'Laughlin M."/>
            <person name="Godfrey J."/>
            <person name="Miner T."/>
            <person name="Herter B."/>
            <person name="Appelbaum E."/>
            <person name="Cordes M."/>
            <person name="Lek S."/>
            <person name="Wollam A."/>
            <person name="Pepin K.H."/>
            <person name="Palsikar V.B."/>
            <person name="Mitreva M."/>
            <person name="Wilson R.K."/>
        </authorList>
    </citation>
    <scope>NUCLEOTIDE SEQUENCE [LARGE SCALE GENOMIC DNA]</scope>
    <source>
        <strain evidence="2 3">ATCC BAA-474</strain>
    </source>
</reference>
<dbReference type="eggNOG" id="COG4928">
    <property type="taxonomic scope" value="Bacteria"/>
</dbReference>
<comment type="caution">
    <text evidence="2">The sequence shown here is derived from an EMBL/GenBank/DDBJ whole genome shotgun (WGS) entry which is preliminary data.</text>
</comment>
<evidence type="ECO:0000259" key="1">
    <source>
        <dbReference type="Pfam" id="PF07693"/>
    </source>
</evidence>
<dbReference type="EMBL" id="AXZF01000052">
    <property type="protein sequence ID" value="ERT68740.1"/>
    <property type="molecule type" value="Genomic_DNA"/>
</dbReference>
<sequence>MYYEKLTENRKRFVNHLIPLIDSTFDREIYEKERIKTISIDASWGMGKTLLKDVLVEKLGENGIKAKAINAWETDYFSDPMKSLIGEINGSDLNLSSDTIEKGEKLIKNIGGVATKIFGTALLKKLNFTNEDIINIKSIFQGIDSSVVEEYKKYKDLVKSFKESFGISVGTSKRVIILDELDRCKPSYAIELLEAIKHIFDIYNLTFIFLINKEQLKYTVENLYGCNRENEDYFEKFFDLQLIFPEIDISDFLQIEYENYKYTKEALIKDGELNFEIFMKALLIKILETKYKEIKIKSIRQIRKILNKFTCLLRTFTEGEKRSLILITNFIAYFLYREFYNEIKKDKTIFGIDILYFFQDIICNREINSGYKIEVLDSFYNNECLFEVESTIILSTLATLTEVRKVVITNQNNLISEKLKYPLFNQKFNFNQIKILCDGNTIGIPLNLNFINEFKEESIYKWCEEKYEFTCYID</sequence>
<accession>U7VB50</accession>
<organism evidence="2 3">
    <name type="scientific">Cetobacterium somerae ATCC BAA-474</name>
    <dbReference type="NCBI Taxonomy" id="1319815"/>
    <lineage>
        <taxon>Bacteria</taxon>
        <taxon>Fusobacteriati</taxon>
        <taxon>Fusobacteriota</taxon>
        <taxon>Fusobacteriia</taxon>
        <taxon>Fusobacteriales</taxon>
        <taxon>Fusobacteriaceae</taxon>
        <taxon>Cetobacterium</taxon>
    </lineage>
</organism>
<evidence type="ECO:0000313" key="2">
    <source>
        <dbReference type="EMBL" id="ERT68740.1"/>
    </source>
</evidence>
<protein>
    <recommendedName>
        <fullName evidence="1">KAP NTPase domain-containing protein</fullName>
    </recommendedName>
</protein>
<dbReference type="Proteomes" id="UP000017081">
    <property type="component" value="Unassembled WGS sequence"/>
</dbReference>
<dbReference type="InterPro" id="IPR027417">
    <property type="entry name" value="P-loop_NTPase"/>
</dbReference>
<dbReference type="AlphaFoldDB" id="U7VB50"/>
<dbReference type="Gene3D" id="3.40.50.300">
    <property type="entry name" value="P-loop containing nucleotide triphosphate hydrolases"/>
    <property type="match status" value="1"/>
</dbReference>
<proteinExistence type="predicted"/>
<dbReference type="HOGENOM" id="CLU_039725_3_1_0"/>
<dbReference type="RefSeq" id="WP_023050897.1">
    <property type="nucleotide sequence ID" value="NZ_CP173065.2"/>
</dbReference>
<dbReference type="SUPFAM" id="SSF52540">
    <property type="entry name" value="P-loop containing nucleoside triphosphate hydrolases"/>
    <property type="match status" value="1"/>
</dbReference>
<feature type="domain" description="KAP NTPase" evidence="1">
    <location>
        <begin position="25"/>
        <end position="313"/>
    </location>
</feature>
<dbReference type="InterPro" id="IPR011646">
    <property type="entry name" value="KAP_P-loop"/>
</dbReference>
<dbReference type="Pfam" id="PF07693">
    <property type="entry name" value="KAP_NTPase"/>
    <property type="match status" value="1"/>
</dbReference>